<dbReference type="Proteomes" id="UP000284152">
    <property type="component" value="Unassembled WGS sequence"/>
</dbReference>
<reference evidence="1 2" key="1">
    <citation type="submission" date="2018-08" db="EMBL/GenBank/DDBJ databases">
        <title>A genome reference for cultivated species of the human gut microbiota.</title>
        <authorList>
            <person name="Zou Y."/>
            <person name="Xue W."/>
            <person name="Luo G."/>
        </authorList>
    </citation>
    <scope>NUCLEOTIDE SEQUENCE [LARGE SCALE GENOMIC DNA]</scope>
    <source>
        <strain evidence="1 2">AF42-21</strain>
    </source>
</reference>
<evidence type="ECO:0000313" key="2">
    <source>
        <dbReference type="Proteomes" id="UP000284152"/>
    </source>
</evidence>
<proteinExistence type="predicted"/>
<evidence type="ECO:0000313" key="1">
    <source>
        <dbReference type="EMBL" id="RHK65904.1"/>
    </source>
</evidence>
<dbReference type="EMBL" id="QRNS01000002">
    <property type="protein sequence ID" value="RHK65904.1"/>
    <property type="molecule type" value="Genomic_DNA"/>
</dbReference>
<dbReference type="GO" id="GO:0005840">
    <property type="term" value="C:ribosome"/>
    <property type="evidence" value="ECO:0007669"/>
    <property type="project" value="UniProtKB-KW"/>
</dbReference>
<gene>
    <name evidence="1" type="ORF">DW054_01735</name>
</gene>
<name>A0A415HBG5_9FIRM</name>
<sequence length="57" mass="6553">MDKEKRFCPFKSSMLVDYRNGARNVRNLFVRCSGSKCMAYKNGGCLRLGTETEKKAR</sequence>
<dbReference type="AlphaFoldDB" id="A0A415HBG5"/>
<organism evidence="1 2">
    <name type="scientific">Dorea formicigenerans</name>
    <dbReference type="NCBI Taxonomy" id="39486"/>
    <lineage>
        <taxon>Bacteria</taxon>
        <taxon>Bacillati</taxon>
        <taxon>Bacillota</taxon>
        <taxon>Clostridia</taxon>
        <taxon>Lachnospirales</taxon>
        <taxon>Lachnospiraceae</taxon>
        <taxon>Dorea</taxon>
    </lineage>
</organism>
<comment type="caution">
    <text evidence="1">The sequence shown here is derived from an EMBL/GenBank/DDBJ whole genome shotgun (WGS) entry which is preliminary data.</text>
</comment>
<keyword evidence="1" id="KW-0687">Ribonucleoprotein</keyword>
<protein>
    <submittedName>
        <fullName evidence="1">50S ribosomal protein L36</fullName>
    </submittedName>
</protein>
<accession>A0A415HBG5</accession>
<keyword evidence="1" id="KW-0689">Ribosomal protein</keyword>